<evidence type="ECO:0000256" key="3">
    <source>
        <dbReference type="ARBA" id="ARBA00022989"/>
    </source>
</evidence>
<name>A0A1M4V0M8_9ACTN</name>
<dbReference type="InterPro" id="IPR001940">
    <property type="entry name" value="Peptidase_S1C"/>
</dbReference>
<dbReference type="EMBL" id="FQUL01000013">
    <property type="protein sequence ID" value="SHE62479.1"/>
    <property type="molecule type" value="Genomic_DNA"/>
</dbReference>
<dbReference type="AlphaFoldDB" id="A0A1M4V0M8"/>
<dbReference type="SUPFAM" id="SSF50494">
    <property type="entry name" value="Trypsin-like serine proteases"/>
    <property type="match status" value="1"/>
</dbReference>
<accession>A0A1M4V0M8</accession>
<feature type="transmembrane region" description="Helical" evidence="5">
    <location>
        <begin position="41"/>
        <end position="62"/>
    </location>
</feature>
<keyword evidence="4 5" id="KW-0472">Membrane</keyword>
<dbReference type="PANTHER" id="PTHR43019">
    <property type="entry name" value="SERINE ENDOPROTEASE DEGS"/>
    <property type="match status" value="1"/>
</dbReference>
<gene>
    <name evidence="6" type="ORF">SAMN02745225_01150</name>
</gene>
<dbReference type="GO" id="GO:0006508">
    <property type="term" value="P:proteolysis"/>
    <property type="evidence" value="ECO:0007669"/>
    <property type="project" value="InterPro"/>
</dbReference>
<evidence type="ECO:0000256" key="1">
    <source>
        <dbReference type="ARBA" id="ARBA00004141"/>
    </source>
</evidence>
<dbReference type="Pfam" id="PF13365">
    <property type="entry name" value="Trypsin_2"/>
    <property type="match status" value="1"/>
</dbReference>
<evidence type="ECO:0000256" key="2">
    <source>
        <dbReference type="ARBA" id="ARBA00022692"/>
    </source>
</evidence>
<evidence type="ECO:0000256" key="5">
    <source>
        <dbReference type="SAM" id="Phobius"/>
    </source>
</evidence>
<dbReference type="InterPro" id="IPR043504">
    <property type="entry name" value="Peptidase_S1_PA_chymotrypsin"/>
</dbReference>
<dbReference type="GO" id="GO:0009403">
    <property type="term" value="P:toxin biosynthetic process"/>
    <property type="evidence" value="ECO:0007669"/>
    <property type="project" value="InterPro"/>
</dbReference>
<feature type="transmembrane region" description="Helical" evidence="5">
    <location>
        <begin position="107"/>
        <end position="130"/>
    </location>
</feature>
<dbReference type="OrthoDB" id="9766361at2"/>
<dbReference type="PRINTS" id="PR00834">
    <property type="entry name" value="PROTEASES2C"/>
</dbReference>
<dbReference type="Proteomes" id="UP000184295">
    <property type="component" value="Unassembled WGS sequence"/>
</dbReference>
<dbReference type="Pfam" id="PF02674">
    <property type="entry name" value="Colicin_V"/>
    <property type="match status" value="1"/>
</dbReference>
<keyword evidence="7" id="KW-1185">Reference proteome</keyword>
<sequence length="399" mass="40703">MRIFGEVAGFDLVDVVLLALIAYAMVRGIRTGAAIQLGSYGGFWVGLVLGAFGAPVFARLFAPGLARTVVSLVIVFGTASIVAGLGRHLGTSASRSLRHIKLGKVDSAVGGGVSAIALMLGVWIFAAVAVNSPFMTLSSEVANSRVVGLIDNVMPPAPSVFARLDALIGSAGFPSVFASLPPALAGPVTLPGAQVVQSTAAKVEASTVKIEGVGCGNILEGSGFVIAPGLVVTNAHVVAGIANPVVIDSTGDHPARAVWFNPKFDIAVLSTPGVSDPPLQIDPSEVSRGTEAVVLGYPEGGPLTIGSAGVMAVFEARGRDIYNQGLTIRLVYQLEAIVRPGNSGGPLIDTQNGEVIGVVFSRSTTNPHVGFALASPGVLNQIRQAEASHHYVSTGACVD</sequence>
<evidence type="ECO:0000313" key="7">
    <source>
        <dbReference type="Proteomes" id="UP000184295"/>
    </source>
</evidence>
<dbReference type="STRING" id="1121881.SAMN02745225_01150"/>
<dbReference type="InterPro" id="IPR003825">
    <property type="entry name" value="Colicin-V_CvpA"/>
</dbReference>
<organism evidence="6 7">
    <name type="scientific">Ferrithrix thermotolerans DSM 19514</name>
    <dbReference type="NCBI Taxonomy" id="1121881"/>
    <lineage>
        <taxon>Bacteria</taxon>
        <taxon>Bacillati</taxon>
        <taxon>Actinomycetota</taxon>
        <taxon>Acidimicrobiia</taxon>
        <taxon>Acidimicrobiales</taxon>
        <taxon>Acidimicrobiaceae</taxon>
        <taxon>Ferrithrix</taxon>
    </lineage>
</organism>
<keyword evidence="2 5" id="KW-0812">Transmembrane</keyword>
<dbReference type="Gene3D" id="2.40.10.10">
    <property type="entry name" value="Trypsin-like serine proteases"/>
    <property type="match status" value="2"/>
</dbReference>
<reference evidence="7" key="1">
    <citation type="submission" date="2016-11" db="EMBL/GenBank/DDBJ databases">
        <authorList>
            <person name="Varghese N."/>
            <person name="Submissions S."/>
        </authorList>
    </citation>
    <scope>NUCLEOTIDE SEQUENCE [LARGE SCALE GENOMIC DNA]</scope>
    <source>
        <strain evidence="7">DSM 19514</strain>
    </source>
</reference>
<dbReference type="GO" id="GO:0004252">
    <property type="term" value="F:serine-type endopeptidase activity"/>
    <property type="evidence" value="ECO:0007669"/>
    <property type="project" value="InterPro"/>
</dbReference>
<evidence type="ECO:0000313" key="6">
    <source>
        <dbReference type="EMBL" id="SHE62479.1"/>
    </source>
</evidence>
<dbReference type="GO" id="GO:0016020">
    <property type="term" value="C:membrane"/>
    <property type="evidence" value="ECO:0007669"/>
    <property type="project" value="UniProtKB-SubCell"/>
</dbReference>
<feature type="transmembrane region" description="Helical" evidence="5">
    <location>
        <begin position="68"/>
        <end position="86"/>
    </location>
</feature>
<evidence type="ECO:0000256" key="4">
    <source>
        <dbReference type="ARBA" id="ARBA00023136"/>
    </source>
</evidence>
<dbReference type="InterPro" id="IPR009003">
    <property type="entry name" value="Peptidase_S1_PA"/>
</dbReference>
<protein>
    <submittedName>
        <fullName evidence="6">Colicin V production protein</fullName>
    </submittedName>
</protein>
<dbReference type="PANTHER" id="PTHR43019:SF23">
    <property type="entry name" value="PROTEASE DO-LIKE 5, CHLOROPLASTIC"/>
    <property type="match status" value="1"/>
</dbReference>
<dbReference type="NCBIfam" id="NF033740">
    <property type="entry name" value="MarP_fam_protase"/>
    <property type="match status" value="1"/>
</dbReference>
<proteinExistence type="predicted"/>
<keyword evidence="3 5" id="KW-1133">Transmembrane helix</keyword>
<dbReference type="RefSeq" id="WP_072789838.1">
    <property type="nucleotide sequence ID" value="NZ_FQUL01000013.1"/>
</dbReference>
<dbReference type="InterPro" id="IPR047680">
    <property type="entry name" value="MarP-like"/>
</dbReference>
<comment type="subcellular location">
    <subcellularLocation>
        <location evidence="1">Membrane</location>
        <topology evidence="1">Multi-pass membrane protein</topology>
    </subcellularLocation>
</comment>
<feature type="transmembrane region" description="Helical" evidence="5">
    <location>
        <begin position="12"/>
        <end position="29"/>
    </location>
</feature>